<dbReference type="InterPro" id="IPR011701">
    <property type="entry name" value="MFS"/>
</dbReference>
<evidence type="ECO:0000256" key="7">
    <source>
        <dbReference type="SAM" id="MobiDB-lite"/>
    </source>
</evidence>
<feature type="transmembrane region" description="Helical" evidence="8">
    <location>
        <begin position="102"/>
        <end position="120"/>
    </location>
</feature>
<proteinExistence type="inferred from homology"/>
<dbReference type="EMBL" id="AZHD01000002">
    <property type="protein sequence ID" value="OAA66539.1"/>
    <property type="molecule type" value="Genomic_DNA"/>
</dbReference>
<evidence type="ECO:0000256" key="5">
    <source>
        <dbReference type="ARBA" id="ARBA00022989"/>
    </source>
</evidence>
<dbReference type="Gene3D" id="1.20.1250.20">
    <property type="entry name" value="MFS general substrate transporter like domains"/>
    <property type="match status" value="2"/>
</dbReference>
<feature type="transmembrane region" description="Helical" evidence="8">
    <location>
        <begin position="435"/>
        <end position="457"/>
    </location>
</feature>
<dbReference type="Proteomes" id="UP000076874">
    <property type="component" value="Unassembled WGS sequence"/>
</dbReference>
<dbReference type="Pfam" id="PF07690">
    <property type="entry name" value="MFS_1"/>
    <property type="match status" value="1"/>
</dbReference>
<dbReference type="AlphaFoldDB" id="A0A167YPF1"/>
<evidence type="ECO:0000256" key="2">
    <source>
        <dbReference type="ARBA" id="ARBA00006727"/>
    </source>
</evidence>
<feature type="transmembrane region" description="Helical" evidence="8">
    <location>
        <begin position="373"/>
        <end position="393"/>
    </location>
</feature>
<dbReference type="GO" id="GO:0022857">
    <property type="term" value="F:transmembrane transporter activity"/>
    <property type="evidence" value="ECO:0007669"/>
    <property type="project" value="InterPro"/>
</dbReference>
<evidence type="ECO:0000256" key="6">
    <source>
        <dbReference type="ARBA" id="ARBA00023136"/>
    </source>
</evidence>
<evidence type="ECO:0000259" key="9">
    <source>
        <dbReference type="PROSITE" id="PS50850"/>
    </source>
</evidence>
<feature type="transmembrane region" description="Helical" evidence="8">
    <location>
        <begin position="307"/>
        <end position="327"/>
    </location>
</feature>
<name>A0A167YPF1_9HYPO</name>
<keyword evidence="3" id="KW-0813">Transport</keyword>
<accession>A0A167YPF1</accession>
<gene>
    <name evidence="10" type="ORF">SPI_01115</name>
</gene>
<feature type="compositionally biased region" description="Acidic residues" evidence="7">
    <location>
        <begin position="57"/>
        <end position="66"/>
    </location>
</feature>
<comment type="subcellular location">
    <subcellularLocation>
        <location evidence="1">Membrane</location>
        <topology evidence="1">Multi-pass membrane protein</topology>
    </subcellularLocation>
</comment>
<dbReference type="CDD" id="cd17352">
    <property type="entry name" value="MFS_MCT_SLC16"/>
    <property type="match status" value="1"/>
</dbReference>
<feature type="domain" description="Major facilitator superfamily (MFS) profile" evidence="9">
    <location>
        <begin position="102"/>
        <end position="491"/>
    </location>
</feature>
<evidence type="ECO:0000313" key="11">
    <source>
        <dbReference type="Proteomes" id="UP000076874"/>
    </source>
</evidence>
<feature type="transmembrane region" description="Helical" evidence="8">
    <location>
        <begin position="463"/>
        <end position="485"/>
    </location>
</feature>
<dbReference type="PANTHER" id="PTHR11360:SF224">
    <property type="entry name" value="MAJOR FACILITATOR SUPERFAMILY (MFS) PROFILE DOMAIN-CONTAINING PROTEIN-RELATED"/>
    <property type="match status" value="1"/>
</dbReference>
<keyword evidence="5 8" id="KW-1133">Transmembrane helix</keyword>
<evidence type="ECO:0000256" key="8">
    <source>
        <dbReference type="SAM" id="Phobius"/>
    </source>
</evidence>
<evidence type="ECO:0000256" key="1">
    <source>
        <dbReference type="ARBA" id="ARBA00004141"/>
    </source>
</evidence>
<keyword evidence="11" id="KW-1185">Reference proteome</keyword>
<dbReference type="PANTHER" id="PTHR11360">
    <property type="entry name" value="MONOCARBOXYLATE TRANSPORTER"/>
    <property type="match status" value="1"/>
</dbReference>
<dbReference type="InterPro" id="IPR020846">
    <property type="entry name" value="MFS_dom"/>
</dbReference>
<dbReference type="OrthoDB" id="5667at2759"/>
<feature type="compositionally biased region" description="Basic and acidic residues" evidence="7">
    <location>
        <begin position="38"/>
        <end position="53"/>
    </location>
</feature>
<feature type="transmembrane region" description="Helical" evidence="8">
    <location>
        <begin position="140"/>
        <end position="161"/>
    </location>
</feature>
<feature type="transmembrane region" description="Helical" evidence="8">
    <location>
        <begin position="173"/>
        <end position="191"/>
    </location>
</feature>
<keyword evidence="4 8" id="KW-0812">Transmembrane</keyword>
<comment type="caution">
    <text evidence="10">The sequence shown here is derived from an EMBL/GenBank/DDBJ whole genome shotgun (WGS) entry which is preliminary data.</text>
</comment>
<feature type="region of interest" description="Disordered" evidence="7">
    <location>
        <begin position="1"/>
        <end position="96"/>
    </location>
</feature>
<dbReference type="SUPFAM" id="SSF103473">
    <property type="entry name" value="MFS general substrate transporter"/>
    <property type="match status" value="1"/>
</dbReference>
<feature type="transmembrane region" description="Helical" evidence="8">
    <location>
        <begin position="347"/>
        <end position="366"/>
    </location>
</feature>
<feature type="transmembrane region" description="Helical" evidence="8">
    <location>
        <begin position="197"/>
        <end position="217"/>
    </location>
</feature>
<keyword evidence="6 8" id="KW-0472">Membrane</keyword>
<sequence length="499" mass="52943">MPADGVTEAGPGKPPVLGSGSDTDDNTPTMVAYTPAPESREFRDKEKDPEKNSLPDVEADADGDGDGDARAATIEGVAPSDGAAPPPPPSTVSEAPDGGWEAWSVVFGAWCTSFCSFGWINSVGIFQNYYENGPLKDYSASTISWIPSLQIFFMMGMGPIIGRLFDAYGPRHVLFCGTILAVFGLMMASLSTQYYQFLLAQGVCSAIGVSGVFQPALSCIPGWFTKHRGAAFGILSTGSSLGGVIFPIMVSRLIERVGYGWAMRASAFLILGLLVCANLTVRSRLHANGARAPPLTRAQMQQPFHEVGFVLLLLGLFFLTFGIFAPINYIPVQALATGSVDFSLSQYLVSIFNACSLVGRLLSGWLADRIGKFNTFMLSGYMSGILVLALWIPGKSQPALIAFSSLFGFASGAYVSLLASLVAQVSPHKEMGYRTGLVFLVGSIPGLITSPIAGAILGDFAHGNWVGVQVFAGVLLLVGSSIVLMSRIKYTGFKLVTVF</sequence>
<comment type="similarity">
    <text evidence="2">Belongs to the major facilitator superfamily. Monocarboxylate porter (TC 2.A.1.13) family.</text>
</comment>
<dbReference type="InterPro" id="IPR036259">
    <property type="entry name" value="MFS_trans_sf"/>
</dbReference>
<feature type="transmembrane region" description="Helical" evidence="8">
    <location>
        <begin position="261"/>
        <end position="281"/>
    </location>
</feature>
<organism evidence="10 11">
    <name type="scientific">Niveomyces insectorum RCEF 264</name>
    <dbReference type="NCBI Taxonomy" id="1081102"/>
    <lineage>
        <taxon>Eukaryota</taxon>
        <taxon>Fungi</taxon>
        <taxon>Dikarya</taxon>
        <taxon>Ascomycota</taxon>
        <taxon>Pezizomycotina</taxon>
        <taxon>Sordariomycetes</taxon>
        <taxon>Hypocreomycetidae</taxon>
        <taxon>Hypocreales</taxon>
        <taxon>Cordycipitaceae</taxon>
        <taxon>Niveomyces</taxon>
    </lineage>
</organism>
<reference evidence="10 11" key="1">
    <citation type="journal article" date="2016" name="Genome Biol. Evol.">
        <title>Divergent and convergent evolution of fungal pathogenicity.</title>
        <authorList>
            <person name="Shang Y."/>
            <person name="Xiao G."/>
            <person name="Zheng P."/>
            <person name="Cen K."/>
            <person name="Zhan S."/>
            <person name="Wang C."/>
        </authorList>
    </citation>
    <scope>NUCLEOTIDE SEQUENCE [LARGE SCALE GENOMIC DNA]</scope>
    <source>
        <strain evidence="10 11">RCEF 264</strain>
    </source>
</reference>
<evidence type="ECO:0000313" key="10">
    <source>
        <dbReference type="EMBL" id="OAA66539.1"/>
    </source>
</evidence>
<protein>
    <submittedName>
        <fullName evidence="10">Major facilitator superfamily domain, general substrate transporter</fullName>
    </submittedName>
</protein>
<evidence type="ECO:0000256" key="3">
    <source>
        <dbReference type="ARBA" id="ARBA00022448"/>
    </source>
</evidence>
<dbReference type="InterPro" id="IPR050327">
    <property type="entry name" value="Proton-linked_MCT"/>
</dbReference>
<feature type="transmembrane region" description="Helical" evidence="8">
    <location>
        <begin position="229"/>
        <end position="249"/>
    </location>
</feature>
<evidence type="ECO:0000256" key="4">
    <source>
        <dbReference type="ARBA" id="ARBA00022692"/>
    </source>
</evidence>
<feature type="transmembrane region" description="Helical" evidence="8">
    <location>
        <begin position="399"/>
        <end position="423"/>
    </location>
</feature>
<dbReference type="PROSITE" id="PS50850">
    <property type="entry name" value="MFS"/>
    <property type="match status" value="1"/>
</dbReference>
<dbReference type="GO" id="GO:0016020">
    <property type="term" value="C:membrane"/>
    <property type="evidence" value="ECO:0007669"/>
    <property type="project" value="UniProtKB-SubCell"/>
</dbReference>